<organism evidence="2">
    <name type="scientific">viral metagenome</name>
    <dbReference type="NCBI Taxonomy" id="1070528"/>
    <lineage>
        <taxon>unclassified sequences</taxon>
        <taxon>metagenomes</taxon>
        <taxon>organismal metagenomes</taxon>
    </lineage>
</organism>
<evidence type="ECO:0000313" key="2">
    <source>
        <dbReference type="EMBL" id="QHT23738.1"/>
    </source>
</evidence>
<evidence type="ECO:0000256" key="1">
    <source>
        <dbReference type="SAM" id="Phobius"/>
    </source>
</evidence>
<feature type="transmembrane region" description="Helical" evidence="1">
    <location>
        <begin position="295"/>
        <end position="319"/>
    </location>
</feature>
<protein>
    <submittedName>
        <fullName evidence="2">Uncharacterized protein</fullName>
    </submittedName>
</protein>
<keyword evidence="1" id="KW-0812">Transmembrane</keyword>
<feature type="transmembrane region" description="Helical" evidence="1">
    <location>
        <begin position="79"/>
        <end position="99"/>
    </location>
</feature>
<keyword evidence="1" id="KW-1133">Transmembrane helix</keyword>
<feature type="transmembrane region" description="Helical" evidence="1">
    <location>
        <begin position="192"/>
        <end position="225"/>
    </location>
</feature>
<feature type="transmembrane region" description="Helical" evidence="1">
    <location>
        <begin position="46"/>
        <end position="67"/>
    </location>
</feature>
<keyword evidence="1" id="KW-0472">Membrane</keyword>
<dbReference type="EMBL" id="MN739735">
    <property type="protein sequence ID" value="QHT23738.1"/>
    <property type="molecule type" value="Genomic_DNA"/>
</dbReference>
<feature type="transmembrane region" description="Helical" evidence="1">
    <location>
        <begin position="154"/>
        <end position="171"/>
    </location>
</feature>
<proteinExistence type="predicted"/>
<accession>A0A6C0E4N4</accession>
<feature type="transmembrane region" description="Helical" evidence="1">
    <location>
        <begin position="111"/>
        <end position="128"/>
    </location>
</feature>
<dbReference type="AlphaFoldDB" id="A0A6C0E4N4"/>
<reference evidence="2" key="1">
    <citation type="journal article" date="2020" name="Nature">
        <title>Giant virus diversity and host interactions through global metagenomics.</title>
        <authorList>
            <person name="Schulz F."/>
            <person name="Roux S."/>
            <person name="Paez-Espino D."/>
            <person name="Jungbluth S."/>
            <person name="Walsh D.A."/>
            <person name="Denef V.J."/>
            <person name="McMahon K.D."/>
            <person name="Konstantinidis K.T."/>
            <person name="Eloe-Fadrosh E.A."/>
            <person name="Kyrpides N.C."/>
            <person name="Woyke T."/>
        </authorList>
    </citation>
    <scope>NUCLEOTIDE SEQUENCE</scope>
    <source>
        <strain evidence="2">GVMAG-M-3300023179-132</strain>
    </source>
</reference>
<sequence>MWFVDKLGKKEFEYARFDDNENDEHKYMEEIHSRIRFDLKNSHDRYDFLTLYVFFAGTFVWFNEFLSMFVTKEQNMENLLSFVLVASASYTASFYIGYFDVLSRIGVTKKWCVGFYILVTFYWFHYKVPTWTPDIHNKSNLFDVVSVNKLEHNTIMSLSHTFAMIIGSILREEEVKIATIKKNLIEYSSIMFLVYAICSQFGTYLIVSTLSFVVLSITTIHYVVFKNLDTDVLHNTRMEGCPFYNDVALVSYQTYPICASIVYLSSFFFTGYSTIPTFAFRSFWYYSRKLPIYQLLIELILLVPTFYSSTFFNYFYVVYSIPILSQVLRNPYECMTGCIVLYKLSNLQDINNLDLAKTRDIMIKLLHDHGSFRIPMLDAAFIATTNIPRSISKNSNSTITSPFVKCIHELIGDTIFLRDTDDKWGETKKELRRCIHKPTFRMVDQSCDPFNIRAEDLSASYSDDNGFEILSRIISRIMMIEILGLEMSLSNFDICYDKYMNPNKIKMCEILNNSQHIDHTFAHSLFDNLCEICKNGSALRPDGWLTTLLFINHKITIKTLEELNEFLEKTRLAKDDELIKTMNETSFMFMLAVPTTASLSSRCIHVLNYIRDTDNEKYESLMQNAADFYTKYKDKDETLKKPIKGDEWVDFVVNVLYWWPPTMASVKLMRQTNDIYHPGDIVFIGLNSDRNAPSFENTFDRYAYMLDHPSTTSHEALWQDERVCAAAFFAQNEAAFILAKMYSKYIVSIGESKPGSFMVNRIDYHMHLEDK</sequence>
<name>A0A6C0E4N4_9ZZZZ</name>
<feature type="transmembrane region" description="Helical" evidence="1">
    <location>
        <begin position="254"/>
        <end position="275"/>
    </location>
</feature>